<proteinExistence type="predicted"/>
<feature type="compositionally biased region" description="Pro residues" evidence="1">
    <location>
        <begin position="204"/>
        <end position="214"/>
    </location>
</feature>
<dbReference type="Pfam" id="PF13411">
    <property type="entry name" value="MerR_1"/>
    <property type="match status" value="1"/>
</dbReference>
<keyword evidence="3" id="KW-0238">DNA-binding</keyword>
<dbReference type="PRINTS" id="PR01217">
    <property type="entry name" value="PRICHEXTENSN"/>
</dbReference>
<dbReference type="EMBL" id="JACCCO010000001">
    <property type="protein sequence ID" value="NYF38826.1"/>
    <property type="molecule type" value="Genomic_DNA"/>
</dbReference>
<sequence length="302" mass="30618">MEWTIGELAEQATALLGPTAQLSGRVRDVPNERLIRWYATIGLLDPPLTRRGRVALYGRRHLLQLVAVKRRQAEGRTIAEIQAELAGATDRTLEAIADIPEPPAGSPAGPAAGPPAAPRAARPRFWATPPAATGAAPAPPPPSGAPPNTSPSSAAPPGAPPNIPRSPTGRPPAAVPAPPPRPAAPGAAARSLRRAPRQAGSRPAPHPEAGPPTSSPAAVGPQSPGTKPQPPDTPATVRPQAPPPSGPPAVAVHGVRLAPGVTLLLDGGRAPSPDDLTAIGAASRALLAVLREHDLVPPEGEQ</sequence>
<dbReference type="Proteomes" id="UP000576393">
    <property type="component" value="Unassembled WGS sequence"/>
</dbReference>
<dbReference type="GO" id="GO:0003677">
    <property type="term" value="F:DNA binding"/>
    <property type="evidence" value="ECO:0007669"/>
    <property type="project" value="UniProtKB-KW"/>
</dbReference>
<dbReference type="SMART" id="SM00422">
    <property type="entry name" value="HTH_MERR"/>
    <property type="match status" value="1"/>
</dbReference>
<feature type="domain" description="HTH merR-type" evidence="2">
    <location>
        <begin position="3"/>
        <end position="88"/>
    </location>
</feature>
<organism evidence="3 4">
    <name type="scientific">Streptosporangium sandarakinum</name>
    <dbReference type="NCBI Taxonomy" id="1260955"/>
    <lineage>
        <taxon>Bacteria</taxon>
        <taxon>Bacillati</taxon>
        <taxon>Actinomycetota</taxon>
        <taxon>Actinomycetes</taxon>
        <taxon>Streptosporangiales</taxon>
        <taxon>Streptosporangiaceae</taxon>
        <taxon>Streptosporangium</taxon>
    </lineage>
</organism>
<feature type="compositionally biased region" description="Pro residues" evidence="1">
    <location>
        <begin position="157"/>
        <end position="183"/>
    </location>
</feature>
<feature type="compositionally biased region" description="Pro residues" evidence="1">
    <location>
        <begin position="137"/>
        <end position="149"/>
    </location>
</feature>
<protein>
    <submittedName>
        <fullName evidence="3">DNA-binding transcriptional MerR regulator</fullName>
    </submittedName>
</protein>
<dbReference type="InterPro" id="IPR000551">
    <property type="entry name" value="MerR-type_HTH_dom"/>
</dbReference>
<dbReference type="Gene3D" id="1.10.1660.10">
    <property type="match status" value="1"/>
</dbReference>
<gene>
    <name evidence="3" type="ORF">HDA43_000985</name>
</gene>
<evidence type="ECO:0000313" key="4">
    <source>
        <dbReference type="Proteomes" id="UP000576393"/>
    </source>
</evidence>
<name>A0A852UTK8_9ACTN</name>
<dbReference type="GO" id="GO:0006355">
    <property type="term" value="P:regulation of DNA-templated transcription"/>
    <property type="evidence" value="ECO:0007669"/>
    <property type="project" value="InterPro"/>
</dbReference>
<dbReference type="RefSeq" id="WP_179818521.1">
    <property type="nucleotide sequence ID" value="NZ_JACCCO010000001.1"/>
</dbReference>
<dbReference type="InterPro" id="IPR009061">
    <property type="entry name" value="DNA-bd_dom_put_sf"/>
</dbReference>
<feature type="compositionally biased region" description="Low complexity" evidence="1">
    <location>
        <begin position="118"/>
        <end position="136"/>
    </location>
</feature>
<accession>A0A852UTK8</accession>
<evidence type="ECO:0000256" key="1">
    <source>
        <dbReference type="SAM" id="MobiDB-lite"/>
    </source>
</evidence>
<dbReference type="AlphaFoldDB" id="A0A852UTK8"/>
<keyword evidence="4" id="KW-1185">Reference proteome</keyword>
<reference evidence="3 4" key="1">
    <citation type="submission" date="2020-07" db="EMBL/GenBank/DDBJ databases">
        <title>Sequencing the genomes of 1000 actinobacteria strains.</title>
        <authorList>
            <person name="Klenk H.-P."/>
        </authorList>
    </citation>
    <scope>NUCLEOTIDE SEQUENCE [LARGE SCALE GENOMIC DNA]</scope>
    <source>
        <strain evidence="3 4">DSM 45763</strain>
    </source>
</reference>
<evidence type="ECO:0000313" key="3">
    <source>
        <dbReference type="EMBL" id="NYF38826.1"/>
    </source>
</evidence>
<evidence type="ECO:0000259" key="2">
    <source>
        <dbReference type="SMART" id="SM00422"/>
    </source>
</evidence>
<dbReference type="SUPFAM" id="SSF46955">
    <property type="entry name" value="Putative DNA-binding domain"/>
    <property type="match status" value="1"/>
</dbReference>
<feature type="region of interest" description="Disordered" evidence="1">
    <location>
        <begin position="98"/>
        <end position="253"/>
    </location>
</feature>
<comment type="caution">
    <text evidence="3">The sequence shown here is derived from an EMBL/GenBank/DDBJ whole genome shotgun (WGS) entry which is preliminary data.</text>
</comment>